<keyword evidence="13" id="KW-0808">Transferase</keyword>
<feature type="domain" description="Penicillin-binding protein transpeptidase" evidence="27">
    <location>
        <begin position="439"/>
        <end position="742"/>
    </location>
</feature>
<keyword evidence="17" id="KW-0735">Signal-anchor</keyword>
<dbReference type="InterPro" id="IPR031376">
    <property type="entry name" value="PCB_OB"/>
</dbReference>
<evidence type="ECO:0000256" key="19">
    <source>
        <dbReference type="ARBA" id="ARBA00022989"/>
    </source>
</evidence>
<dbReference type="Pfam" id="PF00905">
    <property type="entry name" value="Transpeptidase"/>
    <property type="match status" value="1"/>
</dbReference>
<keyword evidence="16" id="KW-0133">Cell shape</keyword>
<evidence type="ECO:0000256" key="21">
    <source>
        <dbReference type="ARBA" id="ARBA00023251"/>
    </source>
</evidence>
<evidence type="ECO:0000256" key="8">
    <source>
        <dbReference type="ARBA" id="ARBA00022475"/>
    </source>
</evidence>
<dbReference type="EMBL" id="BAAAFA010000012">
    <property type="protein sequence ID" value="GAA0822883.1"/>
    <property type="molecule type" value="Genomic_DNA"/>
</dbReference>
<evidence type="ECO:0000256" key="23">
    <source>
        <dbReference type="ARBA" id="ARBA00023316"/>
    </source>
</evidence>
<dbReference type="InterPro" id="IPR001264">
    <property type="entry name" value="Glyco_trans_51"/>
</dbReference>
<evidence type="ECO:0000256" key="16">
    <source>
        <dbReference type="ARBA" id="ARBA00022960"/>
    </source>
</evidence>
<comment type="similarity">
    <text evidence="4">In the C-terminal section; belongs to the transpeptidase family.</text>
</comment>
<keyword evidence="22" id="KW-0511">Multifunctional enzyme</keyword>
<dbReference type="SUPFAM" id="SSF53955">
    <property type="entry name" value="Lysozyme-like"/>
    <property type="match status" value="1"/>
</dbReference>
<evidence type="ECO:0000256" key="18">
    <source>
        <dbReference type="ARBA" id="ARBA00022984"/>
    </source>
</evidence>
<evidence type="ECO:0000256" key="5">
    <source>
        <dbReference type="ARBA" id="ARBA00007739"/>
    </source>
</evidence>
<evidence type="ECO:0000313" key="31">
    <source>
        <dbReference type="Proteomes" id="UP001500021"/>
    </source>
</evidence>
<comment type="caution">
    <text evidence="30">The sequence shown here is derived from an EMBL/GenBank/DDBJ whole genome shotgun (WGS) entry which is preliminary data.</text>
</comment>
<comment type="pathway">
    <text evidence="3">Cell wall biogenesis; peptidoglycan biosynthesis.</text>
</comment>
<dbReference type="InterPro" id="IPR050396">
    <property type="entry name" value="Glycosyltr_51/Transpeptidase"/>
</dbReference>
<keyword evidence="19" id="KW-1133">Transmembrane helix</keyword>
<gene>
    <name evidence="30" type="ORF">GCM10009111_31800</name>
</gene>
<evidence type="ECO:0000256" key="25">
    <source>
        <dbReference type="ARBA" id="ARBA00044770"/>
    </source>
</evidence>
<keyword evidence="12" id="KW-0328">Glycosyltransferase</keyword>
<evidence type="ECO:0000256" key="6">
    <source>
        <dbReference type="ARBA" id="ARBA00012448"/>
    </source>
</evidence>
<evidence type="ECO:0000256" key="24">
    <source>
        <dbReference type="ARBA" id="ARBA00034000"/>
    </source>
</evidence>
<feature type="domain" description="Glycosyl transferase family 51" evidence="28">
    <location>
        <begin position="43"/>
        <end position="215"/>
    </location>
</feature>
<evidence type="ECO:0000256" key="20">
    <source>
        <dbReference type="ARBA" id="ARBA00023136"/>
    </source>
</evidence>
<dbReference type="Gene3D" id="1.10.3810.10">
    <property type="entry name" value="Biosynthetic peptidoglycan transglycosylase-like"/>
    <property type="match status" value="1"/>
</dbReference>
<comment type="similarity">
    <text evidence="5">In the N-terminal section; belongs to the glycosyltransferase 51 family.</text>
</comment>
<evidence type="ECO:0000256" key="22">
    <source>
        <dbReference type="ARBA" id="ARBA00023268"/>
    </source>
</evidence>
<organism evidence="30 31">
    <name type="scientific">Colwellia asteriadis</name>
    <dbReference type="NCBI Taxonomy" id="517723"/>
    <lineage>
        <taxon>Bacteria</taxon>
        <taxon>Pseudomonadati</taxon>
        <taxon>Pseudomonadota</taxon>
        <taxon>Gammaproteobacteria</taxon>
        <taxon>Alteromonadales</taxon>
        <taxon>Colwelliaceae</taxon>
        <taxon>Colwellia</taxon>
    </lineage>
</organism>
<keyword evidence="31" id="KW-1185">Reference proteome</keyword>
<evidence type="ECO:0000256" key="9">
    <source>
        <dbReference type="ARBA" id="ARBA00022519"/>
    </source>
</evidence>
<comment type="catalytic activity">
    <reaction evidence="26">
        <text>[GlcNAc-(1-&gt;4)-Mur2Ac(oyl-L-Ala-gamma-D-Glu-L-Lys-D-Ala-D-Ala)](n)-di-trans,octa-cis-undecaprenyl diphosphate + beta-D-GlcNAc-(1-&gt;4)-Mur2Ac(oyl-L-Ala-gamma-D-Glu-L-Lys-D-Ala-D-Ala)-di-trans,octa-cis-undecaprenyl diphosphate = [GlcNAc-(1-&gt;4)-Mur2Ac(oyl-L-Ala-gamma-D-Glu-L-Lys-D-Ala-D-Ala)](n+1)-di-trans,octa-cis-undecaprenyl diphosphate + di-trans,octa-cis-undecaprenyl diphosphate + H(+)</text>
        <dbReference type="Rhea" id="RHEA:23708"/>
        <dbReference type="Rhea" id="RHEA-COMP:9602"/>
        <dbReference type="Rhea" id="RHEA-COMP:9603"/>
        <dbReference type="ChEBI" id="CHEBI:15378"/>
        <dbReference type="ChEBI" id="CHEBI:58405"/>
        <dbReference type="ChEBI" id="CHEBI:60033"/>
        <dbReference type="ChEBI" id="CHEBI:78435"/>
        <dbReference type="EC" id="2.4.99.28"/>
    </reaction>
</comment>
<evidence type="ECO:0000256" key="2">
    <source>
        <dbReference type="ARBA" id="ARBA00004249"/>
    </source>
</evidence>
<comment type="function">
    <text evidence="1">Cell wall formation. Synthesis of cross-linked peptidoglycan from the lipid intermediates. The enzyme has a penicillin-insensitive transglycosylase N-terminal domain (formation of linear glycan strands) and a penicillin-sensitive transpeptidase C-terminal domain (cross-linking of the peptide subunits).</text>
</comment>
<evidence type="ECO:0000256" key="7">
    <source>
        <dbReference type="ARBA" id="ARBA00018638"/>
    </source>
</evidence>
<dbReference type="Gene3D" id="3.40.710.10">
    <property type="entry name" value="DD-peptidase/beta-lactamase superfamily"/>
    <property type="match status" value="2"/>
</dbReference>
<feature type="domain" description="Penicillin-binding protein OB-like" evidence="29">
    <location>
        <begin position="331"/>
        <end position="435"/>
    </location>
</feature>
<proteinExistence type="inferred from homology"/>
<keyword evidence="21" id="KW-0046">Antibiotic resistance</keyword>
<dbReference type="Pfam" id="PF00912">
    <property type="entry name" value="Transgly"/>
    <property type="match status" value="1"/>
</dbReference>
<dbReference type="Pfam" id="PF17092">
    <property type="entry name" value="PCB_OB"/>
    <property type="match status" value="1"/>
</dbReference>
<keyword evidence="23" id="KW-0961">Cell wall biogenesis/degradation</keyword>
<evidence type="ECO:0000259" key="27">
    <source>
        <dbReference type="Pfam" id="PF00905"/>
    </source>
</evidence>
<comment type="catalytic activity">
    <reaction evidence="24">
        <text>Preferential cleavage: (Ac)2-L-Lys-D-Ala-|-D-Ala. Also transpeptidation of peptidyl-alanyl moieties that are N-acyl substituents of D-alanine.</text>
        <dbReference type="EC" id="3.4.16.4"/>
    </reaction>
</comment>
<evidence type="ECO:0000256" key="12">
    <source>
        <dbReference type="ARBA" id="ARBA00022676"/>
    </source>
</evidence>
<keyword evidence="10" id="KW-0121">Carboxypeptidase</keyword>
<evidence type="ECO:0000256" key="13">
    <source>
        <dbReference type="ARBA" id="ARBA00022679"/>
    </source>
</evidence>
<dbReference type="Proteomes" id="UP001500021">
    <property type="component" value="Unassembled WGS sequence"/>
</dbReference>
<evidence type="ECO:0000313" key="30">
    <source>
        <dbReference type="EMBL" id="GAA0822883.1"/>
    </source>
</evidence>
<evidence type="ECO:0000256" key="26">
    <source>
        <dbReference type="ARBA" id="ARBA00049902"/>
    </source>
</evidence>
<dbReference type="EC" id="2.4.99.28" evidence="25"/>
<sequence>MATLVFIAAIALYLSMRDELPDVNSLKDIQWQTPMKIYTHDGLLISQFGEKKRIPLTLEQVPQQLIDALLATEDDRFYLHFGVDPIGMGRAVLAKLMGQDKGGASTITMQVARNFFLTREVTYTRKIREIFLSFHIESLLTKDEILMLYINKIELGHRSFGFGAAAQVYYGKEINELTLPQIAVLAGLPKAPSTLNPIRSPERALARRSVVLHRMLVSGYIDEATYQEANAAPITGERHGAQIELSAPYAAEMAHQKMIALYGKEAAYTNGYNVFTTINSKLQNAADTAVTNNLLSYDQRHGYRGPILSLRPNLRKQTENNNSSNAPHDTNINTSEVDELTLDEINQALTQVEYDQGLVPAVVTTVLENSAKIALLNNEQGTIPWEGMHWARAFINDRKQGSPPKSANEILTYGDVILVQKDSDANYHLSQLPQASSAMVSMSPDDGAIKAIVGGFSFKKSQFNRVTQAKRQVGSNIKPFIYSAALEQGYTLASILNDAPINQWDKSGDDVWRPKNSPEEYIGPIRMRQALAQSKNVIAVRLLQGVGLDGIINHLTKFGFAPSDLPRNESLALGSASLTPLEIATGFAAFANTGYLISPYIIDRIENSEGEIIYQADPLMACNPCAAVDATNENFDSMVNIDNDVKLTEDSIMTEPESVVLQQEAASNTSSHVIKSAPRVISAQNAFLITEALNSAIWEADWSGANGWQGTGWRARALKRRDIAGKTGTTNEAKDAWFSGYSRRLVTTAWIGFDDPSRNLGQSVYNSNLDREQIVGGEFGGRSAQPAWIAFMKEALADLPIEPFQPPTEIVSVRIDKATGKLTNKTDRSTKFEYFRLGKTPTEYVTKDTSDEILNGTETKTEVELF</sequence>
<keyword evidence="9" id="KW-0997">Cell inner membrane</keyword>
<dbReference type="EC" id="3.4.16.4" evidence="6"/>
<dbReference type="NCBIfam" id="TIGR02074">
    <property type="entry name" value="PBP_1a_fam"/>
    <property type="match status" value="1"/>
</dbReference>
<keyword evidence="18" id="KW-0573">Peptidoglycan synthesis</keyword>
<comment type="subcellular location">
    <subcellularLocation>
        <location evidence="2">Cell inner membrane</location>
        <topology evidence="2">Single-pass type II membrane protein</topology>
    </subcellularLocation>
</comment>
<evidence type="ECO:0000256" key="15">
    <source>
        <dbReference type="ARBA" id="ARBA00022801"/>
    </source>
</evidence>
<dbReference type="SUPFAM" id="SSF56601">
    <property type="entry name" value="beta-lactamase/transpeptidase-like"/>
    <property type="match status" value="1"/>
</dbReference>
<dbReference type="InterPro" id="IPR001460">
    <property type="entry name" value="PCN-bd_Tpept"/>
</dbReference>
<evidence type="ECO:0000259" key="29">
    <source>
        <dbReference type="Pfam" id="PF17092"/>
    </source>
</evidence>
<dbReference type="InterPro" id="IPR023346">
    <property type="entry name" value="Lysozyme-like_dom_sf"/>
</dbReference>
<evidence type="ECO:0000256" key="3">
    <source>
        <dbReference type="ARBA" id="ARBA00004752"/>
    </source>
</evidence>
<evidence type="ECO:0000256" key="11">
    <source>
        <dbReference type="ARBA" id="ARBA00022670"/>
    </source>
</evidence>
<keyword evidence="8" id="KW-1003">Cell membrane</keyword>
<keyword evidence="20" id="KW-0472">Membrane</keyword>
<keyword evidence="14" id="KW-0812">Transmembrane</keyword>
<protein>
    <recommendedName>
        <fullName evidence="7">Penicillin-binding protein 1A</fullName>
        <ecNumber evidence="25">2.4.99.28</ecNumber>
        <ecNumber evidence="6">3.4.16.4</ecNumber>
    </recommendedName>
</protein>
<evidence type="ECO:0000256" key="14">
    <source>
        <dbReference type="ARBA" id="ARBA00022692"/>
    </source>
</evidence>
<reference evidence="30 31" key="1">
    <citation type="journal article" date="2019" name="Int. J. Syst. Evol. Microbiol.">
        <title>The Global Catalogue of Microorganisms (GCM) 10K type strain sequencing project: providing services to taxonomists for standard genome sequencing and annotation.</title>
        <authorList>
            <consortium name="The Broad Institute Genomics Platform"/>
            <consortium name="The Broad Institute Genome Sequencing Center for Infectious Disease"/>
            <person name="Wu L."/>
            <person name="Ma J."/>
        </authorList>
    </citation>
    <scope>NUCLEOTIDE SEQUENCE [LARGE SCALE GENOMIC DNA]</scope>
    <source>
        <strain evidence="30 31">JCM 15608</strain>
    </source>
</reference>
<evidence type="ECO:0000256" key="4">
    <source>
        <dbReference type="ARBA" id="ARBA00007090"/>
    </source>
</evidence>
<evidence type="ECO:0000256" key="10">
    <source>
        <dbReference type="ARBA" id="ARBA00022645"/>
    </source>
</evidence>
<evidence type="ECO:0000256" key="1">
    <source>
        <dbReference type="ARBA" id="ARBA00002624"/>
    </source>
</evidence>
<dbReference type="PANTHER" id="PTHR32282:SF27">
    <property type="entry name" value="PENICILLIN-BINDING PROTEIN 1A"/>
    <property type="match status" value="1"/>
</dbReference>
<evidence type="ECO:0000256" key="17">
    <source>
        <dbReference type="ARBA" id="ARBA00022968"/>
    </source>
</evidence>
<keyword evidence="11" id="KW-0645">Protease</keyword>
<accession>A0ABN1LAJ7</accession>
<dbReference type="InterPro" id="IPR012338">
    <property type="entry name" value="Beta-lactam/transpept-like"/>
</dbReference>
<name>A0ABN1LAJ7_9GAMM</name>
<keyword evidence="15" id="KW-0378">Hydrolase</keyword>
<evidence type="ECO:0000259" key="28">
    <source>
        <dbReference type="Pfam" id="PF00912"/>
    </source>
</evidence>
<dbReference type="InterPro" id="IPR036950">
    <property type="entry name" value="PBP_transglycosylase"/>
</dbReference>
<dbReference type="PANTHER" id="PTHR32282">
    <property type="entry name" value="BINDING PROTEIN TRANSPEPTIDASE, PUTATIVE-RELATED"/>
    <property type="match status" value="1"/>
</dbReference>